<evidence type="ECO:0008006" key="3">
    <source>
        <dbReference type="Google" id="ProtNLM"/>
    </source>
</evidence>
<proteinExistence type="predicted"/>
<keyword evidence="2" id="KW-1185">Reference proteome</keyword>
<gene>
    <name evidence="1" type="ORF">EV667_3021</name>
</gene>
<dbReference type="Proteomes" id="UP000295030">
    <property type="component" value="Unassembled WGS sequence"/>
</dbReference>
<name>A0A4R1I4R9_ANCAQ</name>
<reference evidence="1 2" key="1">
    <citation type="submission" date="2019-03" db="EMBL/GenBank/DDBJ databases">
        <title>Genomic Encyclopedia of Type Strains, Phase IV (KMG-IV): sequencing the most valuable type-strain genomes for metagenomic binning, comparative biology and taxonomic classification.</title>
        <authorList>
            <person name="Goeker M."/>
        </authorList>
    </citation>
    <scope>NUCLEOTIDE SEQUENCE [LARGE SCALE GENOMIC DNA]</scope>
    <source>
        <strain evidence="1 2">DSM 101</strain>
    </source>
</reference>
<dbReference type="EMBL" id="SMFY01000002">
    <property type="protein sequence ID" value="TCK29003.1"/>
    <property type="molecule type" value="Genomic_DNA"/>
</dbReference>
<accession>A0A4R1I4R9</accession>
<evidence type="ECO:0000313" key="1">
    <source>
        <dbReference type="EMBL" id="TCK29003.1"/>
    </source>
</evidence>
<organism evidence="1 2">
    <name type="scientific">Ancylobacter aquaticus</name>
    <dbReference type="NCBI Taxonomy" id="100"/>
    <lineage>
        <taxon>Bacteria</taxon>
        <taxon>Pseudomonadati</taxon>
        <taxon>Pseudomonadota</taxon>
        <taxon>Alphaproteobacteria</taxon>
        <taxon>Hyphomicrobiales</taxon>
        <taxon>Xanthobacteraceae</taxon>
        <taxon>Ancylobacter</taxon>
    </lineage>
</organism>
<evidence type="ECO:0000313" key="2">
    <source>
        <dbReference type="Proteomes" id="UP000295030"/>
    </source>
</evidence>
<dbReference type="AlphaFoldDB" id="A0A4R1I4R9"/>
<dbReference type="RefSeq" id="WP_131836095.1">
    <property type="nucleotide sequence ID" value="NZ_SMFY01000002.1"/>
</dbReference>
<dbReference type="OrthoDB" id="8283535at2"/>
<protein>
    <recommendedName>
        <fullName evidence="3">DNA-binding protein</fullName>
    </recommendedName>
</protein>
<sequence length="61" mass="7027">MEQRSQDLDLIWGLEAIAVAIGRTVRQTHYMLSNGKLPAKQIGNRWVAERSELVRFFRQAA</sequence>
<comment type="caution">
    <text evidence="1">The sequence shown here is derived from an EMBL/GenBank/DDBJ whole genome shotgun (WGS) entry which is preliminary data.</text>
</comment>